<dbReference type="GO" id="GO:0006950">
    <property type="term" value="P:response to stress"/>
    <property type="evidence" value="ECO:0007669"/>
    <property type="project" value="TreeGrafter"/>
</dbReference>
<dbReference type="InterPro" id="IPR036388">
    <property type="entry name" value="WH-like_DNA-bd_sf"/>
</dbReference>
<dbReference type="GO" id="GO:0003677">
    <property type="term" value="F:DNA binding"/>
    <property type="evidence" value="ECO:0007669"/>
    <property type="project" value="UniProtKB-KW"/>
</dbReference>
<dbReference type="Pfam" id="PF01047">
    <property type="entry name" value="MarR"/>
    <property type="match status" value="1"/>
</dbReference>
<dbReference type="InterPro" id="IPR036390">
    <property type="entry name" value="WH_DNA-bd_sf"/>
</dbReference>
<gene>
    <name evidence="2" type="ORF">GGQ55_001945</name>
</gene>
<dbReference type="AlphaFoldDB" id="A0A853CE35"/>
<dbReference type="PANTHER" id="PTHR33164">
    <property type="entry name" value="TRANSCRIPTIONAL REGULATOR, MARR FAMILY"/>
    <property type="match status" value="1"/>
</dbReference>
<dbReference type="EMBL" id="JACBZT010000001">
    <property type="protein sequence ID" value="NYJ05667.1"/>
    <property type="molecule type" value="Genomic_DNA"/>
</dbReference>
<reference evidence="2 3" key="1">
    <citation type="submission" date="2020-07" db="EMBL/GenBank/DDBJ databases">
        <title>Sequencing the genomes of 1000 actinobacteria strains.</title>
        <authorList>
            <person name="Klenk H.-P."/>
        </authorList>
    </citation>
    <scope>NUCLEOTIDE SEQUENCE [LARGE SCALE GENOMIC DNA]</scope>
    <source>
        <strain evidence="2 3">DSM 104001</strain>
    </source>
</reference>
<comment type="caution">
    <text evidence="2">The sequence shown here is derived from an EMBL/GenBank/DDBJ whole genome shotgun (WGS) entry which is preliminary data.</text>
</comment>
<dbReference type="PROSITE" id="PS50995">
    <property type="entry name" value="HTH_MARR_2"/>
    <property type="match status" value="1"/>
</dbReference>
<dbReference type="SMART" id="SM00347">
    <property type="entry name" value="HTH_MARR"/>
    <property type="match status" value="1"/>
</dbReference>
<dbReference type="PANTHER" id="PTHR33164:SF94">
    <property type="entry name" value="TRANSCRIPTIONAL REGULATORY PROTEIN-RELATED"/>
    <property type="match status" value="1"/>
</dbReference>
<name>A0A853CE35_9ACTN</name>
<feature type="domain" description="HTH marR-type" evidence="1">
    <location>
        <begin position="6"/>
        <end position="136"/>
    </location>
</feature>
<dbReference type="GO" id="GO:0003700">
    <property type="term" value="F:DNA-binding transcription factor activity"/>
    <property type="evidence" value="ECO:0007669"/>
    <property type="project" value="InterPro"/>
</dbReference>
<dbReference type="InterPro" id="IPR000835">
    <property type="entry name" value="HTH_MarR-typ"/>
</dbReference>
<protein>
    <submittedName>
        <fullName evidence="2">DNA-binding MarR family transcriptional regulator</fullName>
    </submittedName>
</protein>
<evidence type="ECO:0000313" key="3">
    <source>
        <dbReference type="Proteomes" id="UP000541969"/>
    </source>
</evidence>
<dbReference type="SUPFAM" id="SSF46785">
    <property type="entry name" value="Winged helix' DNA-binding domain"/>
    <property type="match status" value="1"/>
</dbReference>
<sequence length="150" mass="16130">MGRSAQDQTLLLLARAVMGISTRAADRLGQLSVVQLRAMTVLRELGTANLGQLAEGLDVTVSTTSRLVDRLVAAGLVERRPSPRTRREIELRVSPSGDETLERYDDLRLEGLRTGLDRLPADRREEILAALFDFGAAASLHGPTAVAAAG</sequence>
<dbReference type="Proteomes" id="UP000541969">
    <property type="component" value="Unassembled WGS sequence"/>
</dbReference>
<evidence type="ECO:0000313" key="2">
    <source>
        <dbReference type="EMBL" id="NYJ05667.1"/>
    </source>
</evidence>
<keyword evidence="2" id="KW-0238">DNA-binding</keyword>
<dbReference type="InterPro" id="IPR039422">
    <property type="entry name" value="MarR/SlyA-like"/>
</dbReference>
<evidence type="ECO:0000259" key="1">
    <source>
        <dbReference type="PROSITE" id="PS50995"/>
    </source>
</evidence>
<keyword evidence="3" id="KW-1185">Reference proteome</keyword>
<organism evidence="2 3">
    <name type="scientific">Petropleomorpha daqingensis</name>
    <dbReference type="NCBI Taxonomy" id="2026353"/>
    <lineage>
        <taxon>Bacteria</taxon>
        <taxon>Bacillati</taxon>
        <taxon>Actinomycetota</taxon>
        <taxon>Actinomycetes</taxon>
        <taxon>Geodermatophilales</taxon>
        <taxon>Geodermatophilaceae</taxon>
        <taxon>Petropleomorpha</taxon>
    </lineage>
</organism>
<accession>A0A853CE35</accession>
<dbReference type="RefSeq" id="WP_179716287.1">
    <property type="nucleotide sequence ID" value="NZ_JACBZT010000001.1"/>
</dbReference>
<proteinExistence type="predicted"/>
<dbReference type="Gene3D" id="1.10.10.10">
    <property type="entry name" value="Winged helix-like DNA-binding domain superfamily/Winged helix DNA-binding domain"/>
    <property type="match status" value="1"/>
</dbReference>